<reference evidence="1" key="1">
    <citation type="submission" date="2013-07" db="EMBL/GenBank/DDBJ databases">
        <title>The genome of an arbuscular mycorrhizal fungus provides insights into the evolution of the oldest plant symbiosis.</title>
        <authorList>
            <consortium name="DOE Joint Genome Institute"/>
            <person name="Tisserant E."/>
            <person name="Malbreil M."/>
            <person name="Kuo A."/>
            <person name="Kohler A."/>
            <person name="Symeonidi A."/>
            <person name="Balestrini R."/>
            <person name="Charron P."/>
            <person name="Duensing N."/>
            <person name="Frei-dit-Frey N."/>
            <person name="Gianinazzi-Pearson V."/>
            <person name="Gilbert B."/>
            <person name="Handa Y."/>
            <person name="Hijri M."/>
            <person name="Kaul R."/>
            <person name="Kawaguchi M."/>
            <person name="Krajinski F."/>
            <person name="Lammers P."/>
            <person name="Lapierre D."/>
            <person name="Masclaux F.G."/>
            <person name="Murat C."/>
            <person name="Morin E."/>
            <person name="Ndikumana S."/>
            <person name="Pagni M."/>
            <person name="Petitpierre D."/>
            <person name="Requena N."/>
            <person name="Rosikiewicz P."/>
            <person name="Riley R."/>
            <person name="Saito K."/>
            <person name="San Clemente H."/>
            <person name="Shapiro H."/>
            <person name="van Tuinen D."/>
            <person name="Becard G."/>
            <person name="Bonfante P."/>
            <person name="Paszkowski U."/>
            <person name="Shachar-Hill Y."/>
            <person name="Young J.P."/>
            <person name="Sanders I.R."/>
            <person name="Henrissat B."/>
            <person name="Rensing S.A."/>
            <person name="Grigoriev I.V."/>
            <person name="Corradi N."/>
            <person name="Roux C."/>
            <person name="Martin F."/>
        </authorList>
    </citation>
    <scope>NUCLEOTIDE SEQUENCE</scope>
    <source>
        <strain evidence="1">DAOM 197198</strain>
    </source>
</reference>
<name>U9T1A1_RHIID</name>
<proteinExistence type="predicted"/>
<protein>
    <submittedName>
        <fullName evidence="1">Uncharacterized protein</fullName>
    </submittedName>
</protein>
<dbReference type="EMBL" id="KI296089">
    <property type="protein sequence ID" value="ESA01940.1"/>
    <property type="molecule type" value="Genomic_DNA"/>
</dbReference>
<evidence type="ECO:0000313" key="1">
    <source>
        <dbReference type="EMBL" id="ESA01940.1"/>
    </source>
</evidence>
<gene>
    <name evidence="1" type="ORF">GLOINDRAFT_337689</name>
</gene>
<dbReference type="HOGENOM" id="CLU_2832493_0_0_1"/>
<organism evidence="1">
    <name type="scientific">Rhizophagus irregularis (strain DAOM 181602 / DAOM 197198 / MUCL 43194)</name>
    <name type="common">Arbuscular mycorrhizal fungus</name>
    <name type="synonym">Glomus intraradices</name>
    <dbReference type="NCBI Taxonomy" id="747089"/>
    <lineage>
        <taxon>Eukaryota</taxon>
        <taxon>Fungi</taxon>
        <taxon>Fungi incertae sedis</taxon>
        <taxon>Mucoromycota</taxon>
        <taxon>Glomeromycotina</taxon>
        <taxon>Glomeromycetes</taxon>
        <taxon>Glomerales</taxon>
        <taxon>Glomeraceae</taxon>
        <taxon>Rhizophagus</taxon>
    </lineage>
</organism>
<accession>U9T1A1</accession>
<sequence>MTICSSSVPSGKAKQVRSLVFKADKPTRISLTYDHTLRCSELLSSQQDAVRLYVCARRLAGKKSVC</sequence>
<dbReference type="AlphaFoldDB" id="U9T1A1"/>